<dbReference type="SUPFAM" id="SSF160104">
    <property type="entry name" value="Acetoacetate decarboxylase-like"/>
    <property type="match status" value="1"/>
</dbReference>
<dbReference type="InterPro" id="IPR023375">
    <property type="entry name" value="ADC_dom_sf"/>
</dbReference>
<evidence type="ECO:0000313" key="2">
    <source>
        <dbReference type="Proteomes" id="UP000377595"/>
    </source>
</evidence>
<keyword evidence="2" id="KW-1185">Reference proteome</keyword>
<evidence type="ECO:0000313" key="1">
    <source>
        <dbReference type="EMBL" id="GES24719.1"/>
    </source>
</evidence>
<comment type="caution">
    <text evidence="1">The sequence shown here is derived from an EMBL/GenBank/DDBJ whole genome shotgun (WGS) entry which is preliminary data.</text>
</comment>
<accession>A0A5M3XXD6</accession>
<gene>
    <name evidence="1" type="ORF">Aple_076180</name>
</gene>
<dbReference type="OrthoDB" id="1950454at2"/>
<dbReference type="Proteomes" id="UP000377595">
    <property type="component" value="Unassembled WGS sequence"/>
</dbReference>
<dbReference type="InterPro" id="IPR010451">
    <property type="entry name" value="Acetoacetate_decarboxylase"/>
</dbReference>
<organism evidence="1 2">
    <name type="scientific">Acrocarpospora pleiomorpha</name>
    <dbReference type="NCBI Taxonomy" id="90975"/>
    <lineage>
        <taxon>Bacteria</taxon>
        <taxon>Bacillati</taxon>
        <taxon>Actinomycetota</taxon>
        <taxon>Actinomycetes</taxon>
        <taxon>Streptosporangiales</taxon>
        <taxon>Streptosporangiaceae</taxon>
        <taxon>Acrocarpospora</taxon>
    </lineage>
</organism>
<dbReference type="RefSeq" id="WP_155349539.1">
    <property type="nucleotide sequence ID" value="NZ_BAAAHM010000045.1"/>
</dbReference>
<protein>
    <submittedName>
        <fullName evidence="1">Acetoacetate decarboxylase</fullName>
    </submittedName>
</protein>
<sequence length="275" mass="30341">MTTGFWYPQTATGRSSLIPAQPWHYSGDLLTVEYRTDPARVRELLPEPLELAPEDPGAVAFIWADWQSCAASGQELLDPVRAQYKEAFVVVRCSYRGRTYSRCVYIWVDKDFAVARGIHQGYPKKLGSIHQTRPHPYGPAPRIEAGARFGATLAAADRRLAQAVVTLREPAQHNGFVNGHPMAHHRRLPAIGKDGGLALDELIESGAAAFEGGTPWRGEAELELFEAPTEELARLEIHEPIAAYYRQVGVVWDGGRLLESAPYGQSAPQNAKDES</sequence>
<proteinExistence type="predicted"/>
<dbReference type="GO" id="GO:0016829">
    <property type="term" value="F:lyase activity"/>
    <property type="evidence" value="ECO:0007669"/>
    <property type="project" value="InterPro"/>
</dbReference>
<name>A0A5M3XXD6_9ACTN</name>
<dbReference type="Pfam" id="PF06314">
    <property type="entry name" value="ADC"/>
    <property type="match status" value="1"/>
</dbReference>
<dbReference type="EMBL" id="BLAF01000055">
    <property type="protein sequence ID" value="GES24719.1"/>
    <property type="molecule type" value="Genomic_DNA"/>
</dbReference>
<reference evidence="1 2" key="1">
    <citation type="submission" date="2019-10" db="EMBL/GenBank/DDBJ databases">
        <title>Whole genome shotgun sequence of Acrocarpospora pleiomorpha NBRC 16267.</title>
        <authorList>
            <person name="Ichikawa N."/>
            <person name="Kimura A."/>
            <person name="Kitahashi Y."/>
            <person name="Komaki H."/>
            <person name="Oguchi A."/>
        </authorList>
    </citation>
    <scope>NUCLEOTIDE SEQUENCE [LARGE SCALE GENOMIC DNA]</scope>
    <source>
        <strain evidence="1 2">NBRC 16267</strain>
    </source>
</reference>
<dbReference type="Gene3D" id="2.40.400.10">
    <property type="entry name" value="Acetoacetate decarboxylase-like"/>
    <property type="match status" value="1"/>
</dbReference>
<dbReference type="AlphaFoldDB" id="A0A5M3XXD6"/>